<dbReference type="Gene3D" id="3.30.420.60">
    <property type="entry name" value="eRF1 domain 2"/>
    <property type="match status" value="1"/>
</dbReference>
<dbReference type="AlphaFoldDB" id="A0A4D6H9H3"/>
<dbReference type="STRING" id="1457250.GCA_000755225_03090"/>
<dbReference type="Gene3D" id="1.20.5.340">
    <property type="match status" value="1"/>
</dbReference>
<dbReference type="InterPro" id="IPR042226">
    <property type="entry name" value="eFR1_2_sf"/>
</dbReference>
<name>A0A4D6H9H3_9EURY</name>
<dbReference type="RefSeq" id="WP_049993888.1">
    <property type="nucleotide sequence ID" value="NZ_CP031310.1"/>
</dbReference>
<gene>
    <name evidence="3" type="ORF">DV733_03950</name>
</gene>
<evidence type="ECO:0000256" key="1">
    <source>
        <dbReference type="SAM" id="MobiDB-lite"/>
    </source>
</evidence>
<dbReference type="KEGG" id="hsn:DV733_03950"/>
<dbReference type="SUPFAM" id="SSF57997">
    <property type="entry name" value="Tropomyosin"/>
    <property type="match status" value="1"/>
</dbReference>
<organism evidence="3 4">
    <name type="scientific">Halapricum salinum</name>
    <dbReference type="NCBI Taxonomy" id="1457250"/>
    <lineage>
        <taxon>Archaea</taxon>
        <taxon>Methanobacteriati</taxon>
        <taxon>Methanobacteriota</taxon>
        <taxon>Stenosarchaea group</taxon>
        <taxon>Halobacteria</taxon>
        <taxon>Halobacteriales</taxon>
        <taxon>Haloarculaceae</taxon>
        <taxon>Halapricum</taxon>
    </lineage>
</organism>
<dbReference type="SUPFAM" id="SSF53137">
    <property type="entry name" value="Translational machinery components"/>
    <property type="match status" value="1"/>
</dbReference>
<keyword evidence="4" id="KW-1185">Reference proteome</keyword>
<feature type="domain" description="Actinobacteria/chloroflexi VLRF1 release factor" evidence="2">
    <location>
        <begin position="178"/>
        <end position="295"/>
    </location>
</feature>
<evidence type="ECO:0000313" key="4">
    <source>
        <dbReference type="Proteomes" id="UP000296706"/>
    </source>
</evidence>
<protein>
    <recommendedName>
        <fullName evidence="2">Actinobacteria/chloroflexi VLRF1 release factor domain-containing protein</fullName>
    </recommendedName>
</protein>
<evidence type="ECO:0000313" key="3">
    <source>
        <dbReference type="EMBL" id="QCC50440.1"/>
    </source>
</evidence>
<dbReference type="EMBL" id="CP031310">
    <property type="protein sequence ID" value="QCC50440.1"/>
    <property type="molecule type" value="Genomic_DNA"/>
</dbReference>
<evidence type="ECO:0000259" key="2">
    <source>
        <dbReference type="Pfam" id="PF18859"/>
    </source>
</evidence>
<dbReference type="Pfam" id="PF18859">
    <property type="entry name" value="acVLRF1"/>
    <property type="match status" value="1"/>
</dbReference>
<dbReference type="Proteomes" id="UP000296706">
    <property type="component" value="Chromosome"/>
</dbReference>
<feature type="region of interest" description="Disordered" evidence="1">
    <location>
        <begin position="26"/>
        <end position="46"/>
    </location>
</feature>
<dbReference type="OrthoDB" id="124486at2157"/>
<dbReference type="InterPro" id="IPR040783">
    <property type="entry name" value="VLRF1"/>
</dbReference>
<reference evidence="3 4" key="1">
    <citation type="journal article" date="2019" name="Nat. Commun.">
        <title>A new type of DNA phosphorothioation-based antiviral system in archaea.</title>
        <authorList>
            <person name="Xiong L."/>
            <person name="Liu S."/>
            <person name="Chen S."/>
            <person name="Xiao Y."/>
            <person name="Zhu B."/>
            <person name="Gao Y."/>
            <person name="Zhang Y."/>
            <person name="Chen B."/>
            <person name="Luo J."/>
            <person name="Deng Z."/>
            <person name="Chen X."/>
            <person name="Wang L."/>
            <person name="Chen S."/>
        </authorList>
    </citation>
    <scope>NUCLEOTIDE SEQUENCE [LARGE SCALE GENOMIC DNA]</scope>
    <source>
        <strain evidence="3 4">CBA1105</strain>
    </source>
</reference>
<proteinExistence type="predicted"/>
<dbReference type="GeneID" id="39846989"/>
<accession>A0A4D6H9H3</accession>
<sequence length="298" mass="33295">MLDELLGRAALKERIETLEAEKQSLEEQLEAEQRRRKEAVTDRQDAERRVNELEDRITQLEDRVERLQGEEHTLDYRRREEVSGVRLSRILDRLESIDSGPESVLTAVLTDGREIPQPVREAFGERATLVSRAAPCLAVADDAGLVSAAFDLPNSPEAFSTWSDGVELQRSWLEPTGEYTLALVRSDLFAMGVYEGGEQTAFHGFDSDLKSKHSKGGFSQSRFERIREGQIDSHLERCRAALEERPEDAPLFVVGESSVLHEVSREADATAAVDATGEPEAALDSAFDSFWTVTLYGI</sequence>